<feature type="domain" description="Aminotransferase class V" evidence="5">
    <location>
        <begin position="29"/>
        <end position="369"/>
    </location>
</feature>
<protein>
    <submittedName>
        <fullName evidence="6">Selenocysteine lyase/cysteine desulfurase</fullName>
    </submittedName>
</protein>
<dbReference type="Gene3D" id="3.40.640.10">
    <property type="entry name" value="Type I PLP-dependent aspartate aminotransferase-like (Major domain)"/>
    <property type="match status" value="1"/>
</dbReference>
<evidence type="ECO:0000256" key="2">
    <source>
        <dbReference type="ARBA" id="ARBA00022898"/>
    </source>
</evidence>
<dbReference type="PANTHER" id="PTHR43586:SF24">
    <property type="entry name" value="BLR4730 PROTEIN"/>
    <property type="match status" value="1"/>
</dbReference>
<dbReference type="RefSeq" id="WP_306839431.1">
    <property type="nucleotide sequence ID" value="NZ_JAUSRF010000022.1"/>
</dbReference>
<dbReference type="PANTHER" id="PTHR43586">
    <property type="entry name" value="CYSTEINE DESULFURASE"/>
    <property type="match status" value="1"/>
</dbReference>
<name>A0ABT9Q081_9HYPH</name>
<evidence type="ECO:0000256" key="1">
    <source>
        <dbReference type="ARBA" id="ARBA00001933"/>
    </source>
</evidence>
<dbReference type="InterPro" id="IPR015421">
    <property type="entry name" value="PyrdxlP-dep_Trfase_major"/>
</dbReference>
<comment type="similarity">
    <text evidence="3">Belongs to the class-V pyridoxal-phosphate-dependent aminotransferase family.</text>
</comment>
<dbReference type="Gene3D" id="3.90.1150.10">
    <property type="entry name" value="Aspartate Aminotransferase, domain 1"/>
    <property type="match status" value="1"/>
</dbReference>
<evidence type="ECO:0000256" key="3">
    <source>
        <dbReference type="RuleBase" id="RU004075"/>
    </source>
</evidence>
<evidence type="ECO:0000256" key="4">
    <source>
        <dbReference type="RuleBase" id="RU004504"/>
    </source>
</evidence>
<dbReference type="InterPro" id="IPR000192">
    <property type="entry name" value="Aminotrans_V_dom"/>
</dbReference>
<dbReference type="Proteomes" id="UP001241472">
    <property type="component" value="Unassembled WGS sequence"/>
</dbReference>
<evidence type="ECO:0000259" key="5">
    <source>
        <dbReference type="Pfam" id="PF00266"/>
    </source>
</evidence>
<comment type="cofactor">
    <cofactor evidence="1 4">
        <name>pyridoxal 5'-phosphate</name>
        <dbReference type="ChEBI" id="CHEBI:597326"/>
    </cofactor>
</comment>
<dbReference type="EMBL" id="JAUSRF010000022">
    <property type="protein sequence ID" value="MDP9840128.1"/>
    <property type="molecule type" value="Genomic_DNA"/>
</dbReference>
<dbReference type="PROSITE" id="PS00595">
    <property type="entry name" value="AA_TRANSFER_CLASS_5"/>
    <property type="match status" value="1"/>
</dbReference>
<keyword evidence="7" id="KW-1185">Reference proteome</keyword>
<evidence type="ECO:0000313" key="6">
    <source>
        <dbReference type="EMBL" id="MDP9840128.1"/>
    </source>
</evidence>
<dbReference type="InterPro" id="IPR015424">
    <property type="entry name" value="PyrdxlP-dep_Trfase"/>
</dbReference>
<proteinExistence type="inferred from homology"/>
<dbReference type="GO" id="GO:0016829">
    <property type="term" value="F:lyase activity"/>
    <property type="evidence" value="ECO:0007669"/>
    <property type="project" value="UniProtKB-KW"/>
</dbReference>
<keyword evidence="2" id="KW-0663">Pyridoxal phosphate</keyword>
<dbReference type="Pfam" id="PF00266">
    <property type="entry name" value="Aminotran_5"/>
    <property type="match status" value="1"/>
</dbReference>
<comment type="caution">
    <text evidence="6">The sequence shown here is derived from an EMBL/GenBank/DDBJ whole genome shotgun (WGS) entry which is preliminary data.</text>
</comment>
<dbReference type="SUPFAM" id="SSF53383">
    <property type="entry name" value="PLP-dependent transferases"/>
    <property type="match status" value="1"/>
</dbReference>
<reference evidence="6 7" key="1">
    <citation type="submission" date="2023-07" db="EMBL/GenBank/DDBJ databases">
        <title>Sorghum-associated microbial communities from plants grown in Nebraska, USA.</title>
        <authorList>
            <person name="Schachtman D."/>
        </authorList>
    </citation>
    <scope>NUCLEOTIDE SEQUENCE [LARGE SCALE GENOMIC DNA]</scope>
    <source>
        <strain evidence="6 7">DS1307</strain>
    </source>
</reference>
<evidence type="ECO:0000313" key="7">
    <source>
        <dbReference type="Proteomes" id="UP001241472"/>
    </source>
</evidence>
<accession>A0ABT9Q081</accession>
<dbReference type="InterPro" id="IPR015422">
    <property type="entry name" value="PyrdxlP-dep_Trfase_small"/>
</dbReference>
<gene>
    <name evidence="6" type="ORF">J2T09_004908</name>
</gene>
<dbReference type="InterPro" id="IPR020578">
    <property type="entry name" value="Aminotrans_V_PyrdxlP_BS"/>
</dbReference>
<keyword evidence="6" id="KW-0456">Lyase</keyword>
<organism evidence="6 7">
    <name type="scientific">Neorhizobium huautlense</name>
    <dbReference type="NCBI Taxonomy" id="67774"/>
    <lineage>
        <taxon>Bacteria</taxon>
        <taxon>Pseudomonadati</taxon>
        <taxon>Pseudomonadota</taxon>
        <taxon>Alphaproteobacteria</taxon>
        <taxon>Hyphomicrobiales</taxon>
        <taxon>Rhizobiaceae</taxon>
        <taxon>Rhizobium/Agrobacterium group</taxon>
        <taxon>Neorhizobium</taxon>
    </lineage>
</organism>
<sequence>MPVVHFNHAGAGLPSPETLQTVIEQLHLEAEHGLMEASAKVSKQQASFYDLAARLLNAAPDDIVFGTGHGQLFGDIVSAIPLMAEDKILISRQEWMGNIACLQNAANLSGASLSIMTSDENTAVDVEALKHALSPNTSIVALTWIGASGALINPAAAICKAIRDSGSSAFYLIDASQAVGQVPVDVQELCCDALVACGRKYLRGPRGTALAYISPRLAKAAIPRKIDNFPQGWNAEDAEPSHTAKAFEIGEASVALKLGLGEAIRQAVESGITHTREALDQKASRLRLALGSIPAVRVLDLGREKSACVTFLVEGVSCTAVKAALASQGISIGMNGRGYTPYDLDMRGIPELLRASVHLSTTHQDIAKLVAAIVAIAPSRETAERP</sequence>